<feature type="compositionally biased region" description="Low complexity" evidence="1">
    <location>
        <begin position="327"/>
        <end position="337"/>
    </location>
</feature>
<evidence type="ECO:0000256" key="1">
    <source>
        <dbReference type="SAM" id="MobiDB-lite"/>
    </source>
</evidence>
<sequence length="337" mass="35135">MPPKTGTPRRRRRPTTRGAGARTRRPPTEGTASARTRSGRRSARSSRRRTTRTRTTPGRGTDSGTTGRSPIRSTPTASLPAARRASPSRVMTSAPGDGGGRSRAPGRSSCPNSGSGRPRWTFGAPPRTAATPAELQPASATAVEGPKKAGCKAEAAFQRGSTAPTRWVEKEGKRLVPRSTVDGITVDDEVEPVPVPVKPGVWLPDTKPRRDKLTAEQRAAALAALGTERAGAAPAVEAAPQPPRPAAHAASGPGEAAGTATAQSPRVSRGRRMHGPTAVTPPPLKARPATSHLPDVPSLTLTHRHPTGTSQTGRCFTRPPGGGQPGGATAQRVQRRW</sequence>
<dbReference type="AlphaFoldDB" id="A0A1H5HSR4"/>
<evidence type="ECO:0000313" key="3">
    <source>
        <dbReference type="Proteomes" id="UP000182375"/>
    </source>
</evidence>
<name>A0A1H5HSR4_9ACTN</name>
<evidence type="ECO:0000313" key="2">
    <source>
        <dbReference type="EMBL" id="SEE30840.1"/>
    </source>
</evidence>
<feature type="region of interest" description="Disordered" evidence="1">
    <location>
        <begin position="1"/>
        <end position="171"/>
    </location>
</feature>
<feature type="compositionally biased region" description="Low complexity" evidence="1">
    <location>
        <begin position="53"/>
        <end position="95"/>
    </location>
</feature>
<proteinExistence type="predicted"/>
<feature type="compositionally biased region" description="Basic residues" evidence="1">
    <location>
        <begin position="37"/>
        <end position="52"/>
    </location>
</feature>
<accession>A0A1H5HSR4</accession>
<organism evidence="2 3">
    <name type="scientific">Streptomyces misionensis</name>
    <dbReference type="NCBI Taxonomy" id="67331"/>
    <lineage>
        <taxon>Bacteria</taxon>
        <taxon>Bacillati</taxon>
        <taxon>Actinomycetota</taxon>
        <taxon>Actinomycetes</taxon>
        <taxon>Kitasatosporales</taxon>
        <taxon>Streptomycetaceae</taxon>
        <taxon>Streptomyces</taxon>
    </lineage>
</organism>
<feature type="compositionally biased region" description="Basic and acidic residues" evidence="1">
    <location>
        <begin position="206"/>
        <end position="215"/>
    </location>
</feature>
<gene>
    <name evidence="2" type="ORF">SAMN04490357_7616</name>
</gene>
<feature type="region of interest" description="Disordered" evidence="1">
    <location>
        <begin position="190"/>
        <end position="337"/>
    </location>
</feature>
<dbReference type="Proteomes" id="UP000182375">
    <property type="component" value="Unassembled WGS sequence"/>
</dbReference>
<feature type="compositionally biased region" description="Low complexity" evidence="1">
    <location>
        <begin position="216"/>
        <end position="239"/>
    </location>
</feature>
<reference evidence="2 3" key="1">
    <citation type="submission" date="2016-10" db="EMBL/GenBank/DDBJ databases">
        <authorList>
            <person name="de Groot N.N."/>
        </authorList>
    </citation>
    <scope>NUCLEOTIDE SEQUENCE [LARGE SCALE GENOMIC DNA]</scope>
    <source>
        <strain evidence="2 3">DSM 40306</strain>
    </source>
</reference>
<dbReference type="EMBL" id="FNTD01000004">
    <property type="protein sequence ID" value="SEE30840.1"/>
    <property type="molecule type" value="Genomic_DNA"/>
</dbReference>
<feature type="compositionally biased region" description="Low complexity" evidence="1">
    <location>
        <begin position="246"/>
        <end position="258"/>
    </location>
</feature>
<protein>
    <submittedName>
        <fullName evidence="2">Uncharacterized protein</fullName>
    </submittedName>
</protein>